<name>A0ABQ9J8W8_9CUCU</name>
<comment type="caution">
    <text evidence="1">The sequence shown here is derived from an EMBL/GenBank/DDBJ whole genome shotgun (WGS) entry which is preliminary data.</text>
</comment>
<sequence length="59" mass="6817">MASVYYLYDDALNTEEEIVKKYKHGFTETMVMMRKDCILPQLKFKAHIGGTPSENTSKN</sequence>
<dbReference type="EMBL" id="JAPWTJ010001044">
    <property type="protein sequence ID" value="KAJ8974147.1"/>
    <property type="molecule type" value="Genomic_DNA"/>
</dbReference>
<evidence type="ECO:0000313" key="2">
    <source>
        <dbReference type="Proteomes" id="UP001162164"/>
    </source>
</evidence>
<reference evidence="1" key="1">
    <citation type="journal article" date="2023" name="Insect Mol. Biol.">
        <title>Genome sequencing provides insights into the evolution of gene families encoding plant cell wall-degrading enzymes in longhorned beetles.</title>
        <authorList>
            <person name="Shin N.R."/>
            <person name="Okamura Y."/>
            <person name="Kirsch R."/>
            <person name="Pauchet Y."/>
        </authorList>
    </citation>
    <scope>NUCLEOTIDE SEQUENCE</scope>
    <source>
        <strain evidence="1">MMC_N1</strain>
    </source>
</reference>
<evidence type="ECO:0000313" key="1">
    <source>
        <dbReference type="EMBL" id="KAJ8974147.1"/>
    </source>
</evidence>
<organism evidence="1 2">
    <name type="scientific">Molorchus minor</name>
    <dbReference type="NCBI Taxonomy" id="1323400"/>
    <lineage>
        <taxon>Eukaryota</taxon>
        <taxon>Metazoa</taxon>
        <taxon>Ecdysozoa</taxon>
        <taxon>Arthropoda</taxon>
        <taxon>Hexapoda</taxon>
        <taxon>Insecta</taxon>
        <taxon>Pterygota</taxon>
        <taxon>Neoptera</taxon>
        <taxon>Endopterygota</taxon>
        <taxon>Coleoptera</taxon>
        <taxon>Polyphaga</taxon>
        <taxon>Cucujiformia</taxon>
        <taxon>Chrysomeloidea</taxon>
        <taxon>Cerambycidae</taxon>
        <taxon>Lamiinae</taxon>
        <taxon>Monochamini</taxon>
        <taxon>Molorchus</taxon>
    </lineage>
</organism>
<keyword evidence="2" id="KW-1185">Reference proteome</keyword>
<gene>
    <name evidence="1" type="ORF">NQ317_000828</name>
</gene>
<protein>
    <submittedName>
        <fullName evidence="1">Uncharacterized protein</fullName>
    </submittedName>
</protein>
<dbReference type="Proteomes" id="UP001162164">
    <property type="component" value="Unassembled WGS sequence"/>
</dbReference>
<accession>A0ABQ9J8W8</accession>
<proteinExistence type="predicted"/>